<evidence type="ECO:0000256" key="5">
    <source>
        <dbReference type="ARBA" id="ARBA00022664"/>
    </source>
</evidence>
<proteinExistence type="inferred from homology"/>
<comment type="caution">
    <text evidence="10">The sequence shown here is derived from an EMBL/GenBank/DDBJ whole genome shotgun (WGS) entry which is preliminary data.</text>
</comment>
<keyword evidence="7" id="KW-0539">Nucleus</keyword>
<evidence type="ECO:0000256" key="4">
    <source>
        <dbReference type="ARBA" id="ARBA00011825"/>
    </source>
</evidence>
<feature type="region of interest" description="Disordered" evidence="8">
    <location>
        <begin position="77"/>
        <end position="104"/>
    </location>
</feature>
<reference evidence="10 11" key="1">
    <citation type="submission" date="2021-11" db="EMBL/GenBank/DDBJ databases">
        <authorList>
            <person name="Islam A."/>
            <person name="Islam S."/>
            <person name="Flora M.S."/>
            <person name="Rahman M."/>
            <person name="Ziaur R.M."/>
            <person name="Epstein J.H."/>
            <person name="Hassan M."/>
            <person name="Klassen M."/>
            <person name="Woodard K."/>
            <person name="Webb A."/>
            <person name="Webby R.J."/>
            <person name="El Zowalaty M.E."/>
        </authorList>
    </citation>
    <scope>NUCLEOTIDE SEQUENCE [LARGE SCALE GENOMIC DNA]</scope>
    <source>
        <strain evidence="10">Pbs1</strain>
    </source>
</reference>
<evidence type="ECO:0000259" key="9">
    <source>
        <dbReference type="Pfam" id="PF08648"/>
    </source>
</evidence>
<accession>A0ABN8CUA2</accession>
<evidence type="ECO:0000313" key="10">
    <source>
        <dbReference type="EMBL" id="CAH0515649.1"/>
    </source>
</evidence>
<keyword evidence="5" id="KW-0507">mRNA processing</keyword>
<comment type="function">
    <text evidence="1">May play a role in mRNA splicing.</text>
</comment>
<dbReference type="PANTHER" id="PTHR31077">
    <property type="entry name" value="U4/U6.U5 SMALL NUCLEAR RIBONUCLEOPROTEIN 27 KDA PROTEIN"/>
    <property type="match status" value="1"/>
</dbReference>
<feature type="compositionally biased region" description="Basic and acidic residues" evidence="8">
    <location>
        <begin position="88"/>
        <end position="101"/>
    </location>
</feature>
<comment type="subunit">
    <text evidence="4">Part of a tri-snRNP complex.</text>
</comment>
<dbReference type="Proteomes" id="UP001158986">
    <property type="component" value="Unassembled WGS sequence"/>
</dbReference>
<dbReference type="Pfam" id="PF08648">
    <property type="entry name" value="SNRNP27"/>
    <property type="match status" value="1"/>
</dbReference>
<evidence type="ECO:0000256" key="8">
    <source>
        <dbReference type="SAM" id="MobiDB-lite"/>
    </source>
</evidence>
<name>A0ABN8CUA2_9STRA</name>
<dbReference type="EMBL" id="CAKLCB010000126">
    <property type="protein sequence ID" value="CAH0515649.1"/>
    <property type="molecule type" value="Genomic_DNA"/>
</dbReference>
<keyword evidence="11" id="KW-1185">Reference proteome</keyword>
<dbReference type="InterPro" id="IPR013957">
    <property type="entry name" value="SNRNP27"/>
</dbReference>
<feature type="domain" description="U4/U6.U5 small nuclear ribonucleoprotein 27kDa protein" evidence="9">
    <location>
        <begin position="111"/>
        <end position="168"/>
    </location>
</feature>
<comment type="subcellular location">
    <subcellularLocation>
        <location evidence="2">Nucleus</location>
    </subcellularLocation>
</comment>
<gene>
    <name evidence="10" type="ORF">PBS001_LOCUS2351</name>
</gene>
<keyword evidence="6" id="KW-0508">mRNA splicing</keyword>
<evidence type="ECO:0000256" key="7">
    <source>
        <dbReference type="ARBA" id="ARBA00023242"/>
    </source>
</evidence>
<evidence type="ECO:0000256" key="1">
    <source>
        <dbReference type="ARBA" id="ARBA00003632"/>
    </source>
</evidence>
<evidence type="ECO:0000313" key="11">
    <source>
        <dbReference type="Proteomes" id="UP001158986"/>
    </source>
</evidence>
<comment type="similarity">
    <text evidence="3">Belongs to the SNUT3 family.</text>
</comment>
<protein>
    <recommendedName>
        <fullName evidence="9">U4/U6.U5 small nuclear ribonucleoprotein 27kDa protein domain-containing protein</fullName>
    </recommendedName>
</protein>
<dbReference type="PANTHER" id="PTHR31077:SF1">
    <property type="entry name" value="U4_U6.U5 SMALL NUCLEAR RIBONUCLEOPROTEIN 27 KDA PROTEIN"/>
    <property type="match status" value="1"/>
</dbReference>
<evidence type="ECO:0000256" key="3">
    <source>
        <dbReference type="ARBA" id="ARBA00008218"/>
    </source>
</evidence>
<evidence type="ECO:0000256" key="6">
    <source>
        <dbReference type="ARBA" id="ARBA00023187"/>
    </source>
</evidence>
<organism evidence="10 11">
    <name type="scientific">Peronospora belbahrii</name>
    <dbReference type="NCBI Taxonomy" id="622444"/>
    <lineage>
        <taxon>Eukaryota</taxon>
        <taxon>Sar</taxon>
        <taxon>Stramenopiles</taxon>
        <taxon>Oomycota</taxon>
        <taxon>Peronosporomycetes</taxon>
        <taxon>Peronosporales</taxon>
        <taxon>Peronosporaceae</taxon>
        <taxon>Peronospora</taxon>
    </lineage>
</organism>
<evidence type="ECO:0000256" key="2">
    <source>
        <dbReference type="ARBA" id="ARBA00004123"/>
    </source>
</evidence>
<sequence length="191" mass="21909">MHVTKALKPGHEVTLHTTCKKVLWMKQKLTNTLRFTISTWFQYNLKGVVNNIMISMTTTPFLQITTNVNTISKWISRQFRPSSSPPSDTERAEEPKIEPNDKPNAMSQLCEEEQMKLLLGFEDFDSTKGKNVEENVKGPAVGTVRRDTKREYRQYMNRRGGFNRPLDKVTSSDVITVHVCFFISYLAATTT</sequence>